<dbReference type="InterPro" id="IPR003615">
    <property type="entry name" value="HNH_nuc"/>
</dbReference>
<feature type="domain" description="HNH" evidence="1">
    <location>
        <begin position="278"/>
        <end position="333"/>
    </location>
</feature>
<dbReference type="InterPro" id="IPR002711">
    <property type="entry name" value="HNH"/>
</dbReference>
<proteinExistence type="predicted"/>
<dbReference type="KEGG" id="pib:BBD41_27215"/>
<dbReference type="Pfam" id="PF01844">
    <property type="entry name" value="HNH"/>
    <property type="match status" value="1"/>
</dbReference>
<name>A0A1B2E7M0_9BACL</name>
<dbReference type="CDD" id="cd00085">
    <property type="entry name" value="HNHc"/>
    <property type="match status" value="1"/>
</dbReference>
<protein>
    <recommendedName>
        <fullName evidence="1">HNH domain-containing protein</fullName>
    </recommendedName>
</protein>
<accession>A0A1B2E7M0</accession>
<reference evidence="2" key="1">
    <citation type="submission" date="2016-08" db="EMBL/GenBank/DDBJ databases">
        <title>Complete Genome Seqeunce of Paenibacillus sp. nov. IHBB 9852 from high altitute lake of Indian trans-Himalayas.</title>
        <authorList>
            <person name="Kiran S."/>
            <person name="Swarnkar M.K."/>
            <person name="Rana A."/>
            <person name="Tewari R."/>
            <person name="Gulati A."/>
        </authorList>
    </citation>
    <scope>NUCLEOTIDE SEQUENCE [LARGE SCALE GENOMIC DNA]</scope>
    <source>
        <strain evidence="2">IHBB 9852</strain>
    </source>
</reference>
<evidence type="ECO:0000313" key="2">
    <source>
        <dbReference type="EMBL" id="ANY75968.1"/>
    </source>
</evidence>
<dbReference type="GO" id="GO:0004519">
    <property type="term" value="F:endonuclease activity"/>
    <property type="evidence" value="ECO:0007669"/>
    <property type="project" value="InterPro"/>
</dbReference>
<sequence length="353" mass="41552">MEIKRFEESFIKKDYLIGPTKKYYIVTVKIDKKKYKFMIIKDGTIIYEGYEDGLKLAKYSSLLKLYSVDRLALNTTKLSMIHYKEDRPNGNPWVKDSNIELQRHIDQFLEGSTSITTIPTLEPKDRKREYQLYNNEYKSRVVYEYLFNSLSHRELDESILGLDPKESRGYQAMGILHHIGLRDNHKGIFKDVSLEAAILNLKKQEADFSKVVEFLEKIQIHIIEEERLGNIIAADIEAELSEEDSYYKDGAVKEYHGKRYERNPENRRRAIESHGLNCVVCGFNFEDFYGEWGKDFIEVHHLNPLNTVQAEVIIDPEKDLAPVCSNCHRMLHRKKYNVLSITELREKLQRMTW</sequence>
<dbReference type="AlphaFoldDB" id="A0A1B2E7M0"/>
<gene>
    <name evidence="2" type="ORF">BBD41_27215</name>
</gene>
<organism evidence="2">
    <name type="scientific">Paenibacillus ihbetae</name>
    <dbReference type="NCBI Taxonomy" id="1870820"/>
    <lineage>
        <taxon>Bacteria</taxon>
        <taxon>Bacillati</taxon>
        <taxon>Bacillota</taxon>
        <taxon>Bacilli</taxon>
        <taxon>Bacillales</taxon>
        <taxon>Paenibacillaceae</taxon>
        <taxon>Paenibacillus</taxon>
    </lineage>
</organism>
<dbReference type="EMBL" id="CP016809">
    <property type="protein sequence ID" value="ANY75968.1"/>
    <property type="molecule type" value="Genomic_DNA"/>
</dbReference>
<evidence type="ECO:0000259" key="1">
    <source>
        <dbReference type="Pfam" id="PF01844"/>
    </source>
</evidence>
<dbReference type="GO" id="GO:0003676">
    <property type="term" value="F:nucleic acid binding"/>
    <property type="evidence" value="ECO:0007669"/>
    <property type="project" value="InterPro"/>
</dbReference>
<dbReference type="GO" id="GO:0008270">
    <property type="term" value="F:zinc ion binding"/>
    <property type="evidence" value="ECO:0007669"/>
    <property type="project" value="InterPro"/>
</dbReference>
<dbReference type="RefSeq" id="WP_206098271.1">
    <property type="nucleotide sequence ID" value="NZ_CP016809.1"/>
</dbReference>